<organism evidence="3 4">
    <name type="scientific">Dulcicalothrix desertica PCC 7102</name>
    <dbReference type="NCBI Taxonomy" id="232991"/>
    <lineage>
        <taxon>Bacteria</taxon>
        <taxon>Bacillati</taxon>
        <taxon>Cyanobacteriota</taxon>
        <taxon>Cyanophyceae</taxon>
        <taxon>Nostocales</taxon>
        <taxon>Calotrichaceae</taxon>
        <taxon>Dulcicalothrix</taxon>
    </lineage>
</organism>
<reference evidence="3" key="1">
    <citation type="submission" date="2018-12" db="EMBL/GenBank/DDBJ databases">
        <authorList>
            <person name="Will S."/>
            <person name="Neumann-Schaal M."/>
            <person name="Henke P."/>
        </authorList>
    </citation>
    <scope>NUCLEOTIDE SEQUENCE</scope>
    <source>
        <strain evidence="3">PCC 7102</strain>
    </source>
</reference>
<keyword evidence="2" id="KW-0812">Transmembrane</keyword>
<dbReference type="Proteomes" id="UP000271624">
    <property type="component" value="Unassembled WGS sequence"/>
</dbReference>
<sequence>MSSMLPANQNPSAQHPESMSGATQHILGIVENVTAPLNQSDTVELAKTGGQTAENIFNILVKSGGRPVAIILATAVLIMSTTLPIWALGQYQKAVSESIRRQETPLIHQQKFIGD</sequence>
<evidence type="ECO:0000256" key="2">
    <source>
        <dbReference type="SAM" id="Phobius"/>
    </source>
</evidence>
<reference evidence="3" key="2">
    <citation type="journal article" date="2019" name="Genome Biol. Evol.">
        <title>Day and night: Metabolic profiles and evolutionary relationships of six axenic non-marine cyanobacteria.</title>
        <authorList>
            <person name="Will S.E."/>
            <person name="Henke P."/>
            <person name="Boedeker C."/>
            <person name="Huang S."/>
            <person name="Brinkmann H."/>
            <person name="Rohde M."/>
            <person name="Jarek M."/>
            <person name="Friedl T."/>
            <person name="Seufert S."/>
            <person name="Schumacher M."/>
            <person name="Overmann J."/>
            <person name="Neumann-Schaal M."/>
            <person name="Petersen J."/>
        </authorList>
    </citation>
    <scope>NUCLEOTIDE SEQUENCE [LARGE SCALE GENOMIC DNA]</scope>
    <source>
        <strain evidence="3">PCC 7102</strain>
    </source>
</reference>
<protein>
    <submittedName>
        <fullName evidence="3">Uncharacterized protein</fullName>
    </submittedName>
</protein>
<keyword evidence="2" id="KW-1133">Transmembrane helix</keyword>
<keyword evidence="4" id="KW-1185">Reference proteome</keyword>
<comment type="caution">
    <text evidence="3">The sequence shown here is derived from an EMBL/GenBank/DDBJ whole genome shotgun (WGS) entry which is preliminary data.</text>
</comment>
<evidence type="ECO:0000313" key="3">
    <source>
        <dbReference type="EMBL" id="RUS92415.1"/>
    </source>
</evidence>
<dbReference type="AlphaFoldDB" id="A0A433UF05"/>
<dbReference type="RefSeq" id="WP_186538316.1">
    <property type="nucleotide sequence ID" value="NZ_RSCL01000079.1"/>
</dbReference>
<proteinExistence type="predicted"/>
<evidence type="ECO:0000313" key="4">
    <source>
        <dbReference type="Proteomes" id="UP000271624"/>
    </source>
</evidence>
<feature type="region of interest" description="Disordered" evidence="1">
    <location>
        <begin position="1"/>
        <end position="21"/>
    </location>
</feature>
<dbReference type="EMBL" id="RSCL01000079">
    <property type="protein sequence ID" value="RUS92415.1"/>
    <property type="molecule type" value="Genomic_DNA"/>
</dbReference>
<keyword evidence="2" id="KW-0472">Membrane</keyword>
<name>A0A433UF05_9CYAN</name>
<gene>
    <name evidence="3" type="ORF">DSM106972_099120</name>
</gene>
<feature type="transmembrane region" description="Helical" evidence="2">
    <location>
        <begin position="68"/>
        <end position="91"/>
    </location>
</feature>
<evidence type="ECO:0000256" key="1">
    <source>
        <dbReference type="SAM" id="MobiDB-lite"/>
    </source>
</evidence>
<accession>A0A433UF05</accession>